<sequence length="259" mass="29399">MKELKNFSTRKIFEDYARGIIEALSLLGIQSAFRQKNDILVRGKKIAGLAACVQENGNALFHASILLDIDTRLMTSVLQIPFEKISDKEITEVDDRLTTVNRESKEKVTIDRLKRLLKTGFENAFQMKLHNEPLTDSEISGIKTLERKRYLTDEWIYQKSLISSETTAVRKKTKAGMINVHMAVMNNVIKDIIITGDFFSTTEFVSALERRLRWKAIDREVIAKVIKGTWSFSQDSISELNPEILTDCILEGGNKVGIG</sequence>
<protein>
    <recommendedName>
        <fullName evidence="3">lipoate--protein ligase</fullName>
        <ecNumber evidence="3">6.3.1.20</ecNumber>
    </recommendedName>
</protein>
<dbReference type="SUPFAM" id="SSF55681">
    <property type="entry name" value="Class II aaRS and biotin synthetases"/>
    <property type="match status" value="1"/>
</dbReference>
<evidence type="ECO:0000256" key="7">
    <source>
        <dbReference type="ARBA" id="ARBA00048037"/>
    </source>
</evidence>
<comment type="caution">
    <text evidence="9">The sequence shown here is derived from an EMBL/GenBank/DDBJ whole genome shotgun (WGS) entry which is preliminary data.</text>
</comment>
<evidence type="ECO:0000256" key="3">
    <source>
        <dbReference type="ARBA" id="ARBA00012367"/>
    </source>
</evidence>
<comment type="pathway">
    <text evidence="2">Protein modification; protein lipoylation via exogenous pathway; protein N(6)-(lipoyl)lysine from lipoate: step 1/2.</text>
</comment>
<evidence type="ECO:0000256" key="5">
    <source>
        <dbReference type="ARBA" id="ARBA00022741"/>
    </source>
</evidence>
<reference evidence="9" key="1">
    <citation type="journal article" date="2015" name="Nature">
        <title>Complex archaea that bridge the gap between prokaryotes and eukaryotes.</title>
        <authorList>
            <person name="Spang A."/>
            <person name="Saw J.H."/>
            <person name="Jorgensen S.L."/>
            <person name="Zaremba-Niedzwiedzka K."/>
            <person name="Martijn J."/>
            <person name="Lind A.E."/>
            <person name="van Eijk R."/>
            <person name="Schleper C."/>
            <person name="Guy L."/>
            <person name="Ettema T.J."/>
        </authorList>
    </citation>
    <scope>NUCLEOTIDE SEQUENCE</scope>
</reference>
<comment type="catalytic activity">
    <reaction evidence="7">
        <text>L-lysyl-[lipoyl-carrier protein] + (R)-lipoate + ATP = N(6)-[(R)-lipoyl]-L-lysyl-[lipoyl-carrier protein] + AMP + diphosphate + H(+)</text>
        <dbReference type="Rhea" id="RHEA:49288"/>
        <dbReference type="Rhea" id="RHEA-COMP:10500"/>
        <dbReference type="Rhea" id="RHEA-COMP:10502"/>
        <dbReference type="ChEBI" id="CHEBI:15378"/>
        <dbReference type="ChEBI" id="CHEBI:29969"/>
        <dbReference type="ChEBI" id="CHEBI:30616"/>
        <dbReference type="ChEBI" id="CHEBI:33019"/>
        <dbReference type="ChEBI" id="CHEBI:83088"/>
        <dbReference type="ChEBI" id="CHEBI:83099"/>
        <dbReference type="ChEBI" id="CHEBI:456215"/>
        <dbReference type="EC" id="6.3.1.20"/>
    </reaction>
</comment>
<feature type="domain" description="BPL/LPL catalytic" evidence="8">
    <location>
        <begin position="1"/>
        <end position="129"/>
    </location>
</feature>
<dbReference type="InterPro" id="IPR019491">
    <property type="entry name" value="Lipoate_protein_ligase_C"/>
</dbReference>
<evidence type="ECO:0000256" key="4">
    <source>
        <dbReference type="ARBA" id="ARBA00022598"/>
    </source>
</evidence>
<dbReference type="UniPathway" id="UPA00537">
    <property type="reaction ID" value="UER00594"/>
</dbReference>
<dbReference type="Gene3D" id="3.30.390.50">
    <property type="entry name" value="CO dehydrogenase flavoprotein, C-terminal domain"/>
    <property type="match status" value="1"/>
</dbReference>
<comment type="pathway">
    <text evidence="1">Protein modification; protein lipoylation via exogenous pathway; protein N(6)-(lipoyl)lysine from lipoate: step 2/2.</text>
</comment>
<dbReference type="GO" id="GO:0009249">
    <property type="term" value="P:protein lipoylation"/>
    <property type="evidence" value="ECO:0007669"/>
    <property type="project" value="UniProtKB-ARBA"/>
</dbReference>
<dbReference type="SUPFAM" id="SSF82649">
    <property type="entry name" value="SufE/NifU"/>
    <property type="match status" value="1"/>
</dbReference>
<dbReference type="EMBL" id="LAZR01066230">
    <property type="protein sequence ID" value="KKK53986.1"/>
    <property type="molecule type" value="Genomic_DNA"/>
</dbReference>
<keyword evidence="5" id="KW-0547">Nucleotide-binding</keyword>
<evidence type="ECO:0000256" key="1">
    <source>
        <dbReference type="ARBA" id="ARBA00005085"/>
    </source>
</evidence>
<keyword evidence="4" id="KW-0436">Ligase</keyword>
<dbReference type="Pfam" id="PF21948">
    <property type="entry name" value="LplA-B_cat"/>
    <property type="match status" value="1"/>
</dbReference>
<keyword evidence="6" id="KW-0067">ATP-binding</keyword>
<name>A0A0F8Z1I8_9ZZZZ</name>
<evidence type="ECO:0000313" key="9">
    <source>
        <dbReference type="EMBL" id="KKK53986.1"/>
    </source>
</evidence>
<dbReference type="InterPro" id="IPR004143">
    <property type="entry name" value="BPL_LPL_catalytic"/>
</dbReference>
<gene>
    <name evidence="9" type="ORF">LCGC14_3089290</name>
</gene>
<evidence type="ECO:0000256" key="2">
    <source>
        <dbReference type="ARBA" id="ARBA00005124"/>
    </source>
</evidence>
<organism evidence="9">
    <name type="scientific">marine sediment metagenome</name>
    <dbReference type="NCBI Taxonomy" id="412755"/>
    <lineage>
        <taxon>unclassified sequences</taxon>
        <taxon>metagenomes</taxon>
        <taxon>ecological metagenomes</taxon>
    </lineage>
</organism>
<dbReference type="PANTHER" id="PTHR43679:SF2">
    <property type="entry name" value="OCTANOYL-[GCVH]:PROTEIN N-OCTANOYLTRANSFERASE"/>
    <property type="match status" value="1"/>
</dbReference>
<dbReference type="PROSITE" id="PS51733">
    <property type="entry name" value="BPL_LPL_CATALYTIC"/>
    <property type="match status" value="1"/>
</dbReference>
<dbReference type="GO" id="GO:0016979">
    <property type="term" value="F:lipoate-protein ligase activity"/>
    <property type="evidence" value="ECO:0007669"/>
    <property type="project" value="UniProtKB-EC"/>
</dbReference>
<dbReference type="Pfam" id="PF10437">
    <property type="entry name" value="Lip_prot_lig_C"/>
    <property type="match status" value="1"/>
</dbReference>
<dbReference type="InterPro" id="IPR050664">
    <property type="entry name" value="Octanoyltrans_LipM/LipL"/>
</dbReference>
<dbReference type="InterPro" id="IPR045864">
    <property type="entry name" value="aa-tRNA-synth_II/BPL/LPL"/>
</dbReference>
<accession>A0A0F8Z1I8</accession>
<dbReference type="AlphaFoldDB" id="A0A0F8Z1I8"/>
<dbReference type="Gene3D" id="3.30.930.10">
    <property type="entry name" value="Bira Bifunctional Protein, Domain 2"/>
    <property type="match status" value="1"/>
</dbReference>
<evidence type="ECO:0000256" key="6">
    <source>
        <dbReference type="ARBA" id="ARBA00022840"/>
    </source>
</evidence>
<dbReference type="GO" id="GO:0005524">
    <property type="term" value="F:ATP binding"/>
    <property type="evidence" value="ECO:0007669"/>
    <property type="project" value="UniProtKB-KW"/>
</dbReference>
<dbReference type="EC" id="6.3.1.20" evidence="3"/>
<evidence type="ECO:0000259" key="8">
    <source>
        <dbReference type="PROSITE" id="PS51733"/>
    </source>
</evidence>
<dbReference type="PANTHER" id="PTHR43679">
    <property type="entry name" value="OCTANOYLTRANSFERASE LIPM-RELATED"/>
    <property type="match status" value="1"/>
</dbReference>
<proteinExistence type="predicted"/>